<reference evidence="4 5" key="1">
    <citation type="submission" date="2018-03" db="EMBL/GenBank/DDBJ databases">
        <title>Draft genome sequence of Rohu Carp (Labeo rohita).</title>
        <authorList>
            <person name="Das P."/>
            <person name="Kushwaha B."/>
            <person name="Joshi C.G."/>
            <person name="Kumar D."/>
            <person name="Nagpure N.S."/>
            <person name="Sahoo L."/>
            <person name="Das S.P."/>
            <person name="Bit A."/>
            <person name="Patnaik S."/>
            <person name="Meher P.K."/>
            <person name="Jayasankar P."/>
            <person name="Koringa P.G."/>
            <person name="Patel N.V."/>
            <person name="Hinsu A.T."/>
            <person name="Kumar R."/>
            <person name="Pandey M."/>
            <person name="Agarwal S."/>
            <person name="Srivastava S."/>
            <person name="Singh M."/>
            <person name="Iquebal M.A."/>
            <person name="Jaiswal S."/>
            <person name="Angadi U.B."/>
            <person name="Kumar N."/>
            <person name="Raza M."/>
            <person name="Shah T.M."/>
            <person name="Rai A."/>
            <person name="Jena J.K."/>
        </authorList>
    </citation>
    <scope>NUCLEOTIDE SEQUENCE [LARGE SCALE GENOMIC DNA]</scope>
    <source>
        <strain evidence="4">DASCIFA01</strain>
        <tissue evidence="4">Testis</tissue>
    </source>
</reference>
<dbReference type="SUPFAM" id="SSF54117">
    <property type="entry name" value="Interleukin 8-like chemokines"/>
    <property type="match status" value="1"/>
</dbReference>
<evidence type="ECO:0000313" key="5">
    <source>
        <dbReference type="Proteomes" id="UP000290572"/>
    </source>
</evidence>
<dbReference type="Proteomes" id="UP000290572">
    <property type="component" value="Unassembled WGS sequence"/>
</dbReference>
<dbReference type="EMBL" id="QBIY01011269">
    <property type="protein sequence ID" value="RXN33350.1"/>
    <property type="molecule type" value="Genomic_DNA"/>
</dbReference>
<keyword evidence="2" id="KW-0732">Signal</keyword>
<keyword evidence="1" id="KW-0202">Cytokine</keyword>
<feature type="chain" id="PRO_5019774792" evidence="2">
    <location>
        <begin position="28"/>
        <end position="151"/>
    </location>
</feature>
<feature type="signal peptide" evidence="2">
    <location>
        <begin position="1"/>
        <end position="27"/>
    </location>
</feature>
<dbReference type="InterPro" id="IPR001811">
    <property type="entry name" value="Chemokine_IL8-like_dom"/>
</dbReference>
<dbReference type="GO" id="GO:0005615">
    <property type="term" value="C:extracellular space"/>
    <property type="evidence" value="ECO:0007669"/>
    <property type="project" value="UniProtKB-KW"/>
</dbReference>
<comment type="caution">
    <text evidence="4">The sequence shown here is derived from an EMBL/GenBank/DDBJ whole genome shotgun (WGS) entry which is preliminary data.</text>
</comment>
<proteinExistence type="predicted"/>
<dbReference type="GO" id="GO:0006955">
    <property type="term" value="P:immune response"/>
    <property type="evidence" value="ECO:0007669"/>
    <property type="project" value="InterPro"/>
</dbReference>
<dbReference type="STRING" id="84645.A0A498NMW0"/>
<dbReference type="InterPro" id="IPR036048">
    <property type="entry name" value="Interleukin_8-like_sf"/>
</dbReference>
<evidence type="ECO:0000259" key="3">
    <source>
        <dbReference type="Pfam" id="PF00048"/>
    </source>
</evidence>
<evidence type="ECO:0000256" key="1">
    <source>
        <dbReference type="ARBA" id="ARBA00022514"/>
    </source>
</evidence>
<sequence>METQRILLRSLAVAVVIASVVWTKAAGEDNKVRPSCCKTVSRAEVTDPIISFGMLKENLPCVKAVMFETERGFFCCDWRQPWVKRKIDQFLKDKLKNFKTKQGEFCCDHRQQWVKMKVRVFLFYTEKDKICSDPDARWIPGRLKDLKEIVD</sequence>
<keyword evidence="5" id="KW-1185">Reference proteome</keyword>
<organism evidence="4 5">
    <name type="scientific">Labeo rohita</name>
    <name type="common">Indian major carp</name>
    <name type="synonym">Cyprinus rohita</name>
    <dbReference type="NCBI Taxonomy" id="84645"/>
    <lineage>
        <taxon>Eukaryota</taxon>
        <taxon>Metazoa</taxon>
        <taxon>Chordata</taxon>
        <taxon>Craniata</taxon>
        <taxon>Vertebrata</taxon>
        <taxon>Euteleostomi</taxon>
        <taxon>Actinopterygii</taxon>
        <taxon>Neopterygii</taxon>
        <taxon>Teleostei</taxon>
        <taxon>Ostariophysi</taxon>
        <taxon>Cypriniformes</taxon>
        <taxon>Cyprinidae</taxon>
        <taxon>Labeoninae</taxon>
        <taxon>Labeonini</taxon>
        <taxon>Labeo</taxon>
    </lineage>
</organism>
<dbReference type="Gene3D" id="2.40.50.40">
    <property type="match status" value="1"/>
</dbReference>
<dbReference type="Pfam" id="PF00048">
    <property type="entry name" value="IL8"/>
    <property type="match status" value="1"/>
</dbReference>
<gene>
    <name evidence="4" type="ORF">ROHU_004304</name>
</gene>
<accession>A0A498NMW0</accession>
<protein>
    <submittedName>
        <fullName evidence="4">C-C motif chemokine 21-like protein</fullName>
    </submittedName>
</protein>
<dbReference type="AlphaFoldDB" id="A0A498NMW0"/>
<evidence type="ECO:0000256" key="2">
    <source>
        <dbReference type="SAM" id="SignalP"/>
    </source>
</evidence>
<feature type="domain" description="Chemokine interleukin-8-like" evidence="3">
    <location>
        <begin position="35"/>
        <end position="88"/>
    </location>
</feature>
<evidence type="ECO:0000313" key="4">
    <source>
        <dbReference type="EMBL" id="RXN33350.1"/>
    </source>
</evidence>
<name>A0A498NMW0_LABRO</name>
<dbReference type="GO" id="GO:0008009">
    <property type="term" value="F:chemokine activity"/>
    <property type="evidence" value="ECO:0007669"/>
    <property type="project" value="InterPro"/>
</dbReference>